<organism evidence="1 2">
    <name type="scientific">Riccia sorocarpa</name>
    <dbReference type="NCBI Taxonomy" id="122646"/>
    <lineage>
        <taxon>Eukaryota</taxon>
        <taxon>Viridiplantae</taxon>
        <taxon>Streptophyta</taxon>
        <taxon>Embryophyta</taxon>
        <taxon>Marchantiophyta</taxon>
        <taxon>Marchantiopsida</taxon>
        <taxon>Marchantiidae</taxon>
        <taxon>Marchantiales</taxon>
        <taxon>Ricciaceae</taxon>
        <taxon>Riccia</taxon>
    </lineage>
</organism>
<protein>
    <submittedName>
        <fullName evidence="1">Uncharacterized protein</fullName>
    </submittedName>
</protein>
<evidence type="ECO:0000313" key="1">
    <source>
        <dbReference type="EMBL" id="KAL3681362.1"/>
    </source>
</evidence>
<comment type="caution">
    <text evidence="1">The sequence shown here is derived from an EMBL/GenBank/DDBJ whole genome shotgun (WGS) entry which is preliminary data.</text>
</comment>
<sequence>MAAVGPTLADVQTSVLSSEPRSFVRIGVHVVSFDAPLSWPSRFTYHACGMPLPDGRFCLKSVERRLTCPDGHLWNEHRPVFRFQLRLSDGSMRGRTLKATVFNSVTVMLKRSPADFRALSYHLQDRVVVDACRDEPVFFANIRTYNGRSVVEQLFNIDIADTVVEPVAVAVVEPQPGLADCSRNARNITKFEPHMREHGFRGVDHVANEKVLAELKNRGRRRPTTKRKTQTLPTARDFIQLRSSVNAAWKRTVKRKYERFVAEAESSALFRFGPEPKAPEETAFTVLIDALLLLDRKTDAGFWAERWNFELQECVLKACHKTLTVNAWCQSIENKLRLELQEWPTPELSPKIRASVTALKGIFPQILPSESDAVRTFMWPLRSALIQSGVEHLESLKLTLDWIRNCSLERIHERAKKQHQQWVQHSKHPVLEKL</sequence>
<gene>
    <name evidence="1" type="ORF">R1sor_024318</name>
</gene>
<accession>A0ABD3GQ71</accession>
<dbReference type="AlphaFoldDB" id="A0ABD3GQ71"/>
<keyword evidence="2" id="KW-1185">Reference proteome</keyword>
<name>A0ABD3GQ71_9MARC</name>
<evidence type="ECO:0000313" key="2">
    <source>
        <dbReference type="Proteomes" id="UP001633002"/>
    </source>
</evidence>
<proteinExistence type="predicted"/>
<reference evidence="1 2" key="1">
    <citation type="submission" date="2024-09" db="EMBL/GenBank/DDBJ databases">
        <title>Chromosome-scale assembly of Riccia sorocarpa.</title>
        <authorList>
            <person name="Paukszto L."/>
        </authorList>
    </citation>
    <scope>NUCLEOTIDE SEQUENCE [LARGE SCALE GENOMIC DNA]</scope>
    <source>
        <strain evidence="1">LP-2024</strain>
        <tissue evidence="1">Aerial parts of the thallus</tissue>
    </source>
</reference>
<dbReference type="Proteomes" id="UP001633002">
    <property type="component" value="Unassembled WGS sequence"/>
</dbReference>
<dbReference type="EMBL" id="JBJQOH010000007">
    <property type="protein sequence ID" value="KAL3681362.1"/>
    <property type="molecule type" value="Genomic_DNA"/>
</dbReference>